<proteinExistence type="predicted"/>
<keyword evidence="3" id="KW-1185">Reference proteome</keyword>
<sequence length="132" mass="14875">MLTQPSFPLTDRWALHIAASPHRVDDILADLCIHRRARAIGDPAFPACLVGRCSPDEPPAWMSFVRAELERRGLRTRWCGPDCRHQLWPTTAAPGPVPRPRRTRRFPHRLSGGVPHHRGPAPDWPAGHRRAA</sequence>
<protein>
    <submittedName>
        <fullName evidence="2">Uncharacterized protein</fullName>
    </submittedName>
</protein>
<dbReference type="Proteomes" id="UP001240150">
    <property type="component" value="Chromosome"/>
</dbReference>
<evidence type="ECO:0000313" key="3">
    <source>
        <dbReference type="Proteomes" id="UP001240150"/>
    </source>
</evidence>
<dbReference type="EMBL" id="CP126980">
    <property type="protein sequence ID" value="WIN00257.1"/>
    <property type="molecule type" value="Genomic_DNA"/>
</dbReference>
<feature type="region of interest" description="Disordered" evidence="1">
    <location>
        <begin position="89"/>
        <end position="132"/>
    </location>
</feature>
<evidence type="ECO:0000313" key="2">
    <source>
        <dbReference type="EMBL" id="WIN00257.1"/>
    </source>
</evidence>
<name>A0ABY8WQS6_9ACTN</name>
<reference evidence="2 3" key="1">
    <citation type="submission" date="2023-06" db="EMBL/GenBank/DDBJ databases">
        <authorList>
            <person name="Yushchuk O."/>
            <person name="Binda E."/>
            <person name="Ruckert-Reed C."/>
            <person name="Fedorenko V."/>
            <person name="Kalinowski J."/>
            <person name="Marinelli F."/>
        </authorList>
    </citation>
    <scope>NUCLEOTIDE SEQUENCE [LARGE SCALE GENOMIC DNA]</scope>
    <source>
        <strain evidence="2 3">NRRL 3884</strain>
    </source>
</reference>
<accession>A0ABY8WQS6</accession>
<gene>
    <name evidence="2" type="ORF">ACTOB_003952</name>
</gene>
<organism evidence="2 3">
    <name type="scientific">Actinoplanes oblitus</name>
    <dbReference type="NCBI Taxonomy" id="3040509"/>
    <lineage>
        <taxon>Bacteria</taxon>
        <taxon>Bacillati</taxon>
        <taxon>Actinomycetota</taxon>
        <taxon>Actinomycetes</taxon>
        <taxon>Micromonosporales</taxon>
        <taxon>Micromonosporaceae</taxon>
        <taxon>Actinoplanes</taxon>
    </lineage>
</organism>
<feature type="compositionally biased region" description="Basic residues" evidence="1">
    <location>
        <begin position="99"/>
        <end position="108"/>
    </location>
</feature>
<evidence type="ECO:0000256" key="1">
    <source>
        <dbReference type="SAM" id="MobiDB-lite"/>
    </source>
</evidence>
<dbReference type="RefSeq" id="WP_284921767.1">
    <property type="nucleotide sequence ID" value="NZ_CP126980.1"/>
</dbReference>